<dbReference type="Proteomes" id="UP000251670">
    <property type="component" value="Unassembled WGS sequence"/>
</dbReference>
<evidence type="ECO:0000313" key="2">
    <source>
        <dbReference type="Proteomes" id="UP000251670"/>
    </source>
</evidence>
<proteinExistence type="predicted"/>
<gene>
    <name evidence="1" type="ORF">NCTC13492_03900</name>
</gene>
<name>A0A2X2X1Y2_CHRJE</name>
<organism evidence="1 2">
    <name type="scientific">Chryseobacterium jejuense</name>
    <dbReference type="NCBI Taxonomy" id="445960"/>
    <lineage>
        <taxon>Bacteria</taxon>
        <taxon>Pseudomonadati</taxon>
        <taxon>Bacteroidota</taxon>
        <taxon>Flavobacteriia</taxon>
        <taxon>Flavobacteriales</taxon>
        <taxon>Weeksellaceae</taxon>
        <taxon>Chryseobacterium group</taxon>
        <taxon>Chryseobacterium</taxon>
    </lineage>
</organism>
<dbReference type="GO" id="GO:0008237">
    <property type="term" value="F:metallopeptidase activity"/>
    <property type="evidence" value="ECO:0007669"/>
    <property type="project" value="InterPro"/>
</dbReference>
<sequence>MFMNYMDYVNDAAMFMFSAGQKTRMQSVVAASGARSGLRVY</sequence>
<dbReference type="EMBL" id="UAWB01000014">
    <property type="protein sequence ID" value="SQB46838.1"/>
    <property type="molecule type" value="Genomic_DNA"/>
</dbReference>
<accession>A0A2X2X1Y2</accession>
<reference evidence="1 2" key="1">
    <citation type="submission" date="2018-06" db="EMBL/GenBank/DDBJ databases">
        <authorList>
            <consortium name="Pathogen Informatics"/>
            <person name="Doyle S."/>
        </authorList>
    </citation>
    <scope>NUCLEOTIDE SEQUENCE [LARGE SCALE GENOMIC DNA]</scope>
    <source>
        <strain evidence="1 2">NCTC13492</strain>
    </source>
</reference>
<evidence type="ECO:0000313" key="1">
    <source>
        <dbReference type="EMBL" id="SQB46838.1"/>
    </source>
</evidence>
<protein>
    <submittedName>
        <fullName evidence="1">Uncharacterized protein</fullName>
    </submittedName>
</protein>
<dbReference type="AlphaFoldDB" id="A0A2X2X1Y2"/>
<dbReference type="Gene3D" id="3.40.390.10">
    <property type="entry name" value="Collagenase (Catalytic Domain)"/>
    <property type="match status" value="1"/>
</dbReference>
<dbReference type="InterPro" id="IPR024079">
    <property type="entry name" value="MetalloPept_cat_dom_sf"/>
</dbReference>
<dbReference type="STRING" id="445960.SAMN05421542_4565"/>